<feature type="transmembrane region" description="Helical" evidence="5">
    <location>
        <begin position="63"/>
        <end position="81"/>
    </location>
</feature>
<feature type="transmembrane region" description="Helical" evidence="5">
    <location>
        <begin position="245"/>
        <end position="263"/>
    </location>
</feature>
<dbReference type="Gene3D" id="1.20.1250.20">
    <property type="entry name" value="MFS general substrate transporter like domains"/>
    <property type="match status" value="1"/>
</dbReference>
<gene>
    <name evidence="7" type="ORF">E0H50_12240</name>
</gene>
<dbReference type="Pfam" id="PF07690">
    <property type="entry name" value="MFS_1"/>
    <property type="match status" value="1"/>
</dbReference>
<feature type="domain" description="Major facilitator superfamily (MFS) profile" evidence="6">
    <location>
        <begin position="27"/>
        <end position="474"/>
    </location>
</feature>
<dbReference type="InterPro" id="IPR020846">
    <property type="entry name" value="MFS_dom"/>
</dbReference>
<feature type="transmembrane region" description="Helical" evidence="5">
    <location>
        <begin position="216"/>
        <end position="233"/>
    </location>
</feature>
<feature type="transmembrane region" description="Helical" evidence="5">
    <location>
        <begin position="324"/>
        <end position="341"/>
    </location>
</feature>
<dbReference type="InterPro" id="IPR036259">
    <property type="entry name" value="MFS_trans_sf"/>
</dbReference>
<feature type="transmembrane region" description="Helical" evidence="5">
    <location>
        <begin position="452"/>
        <end position="472"/>
    </location>
</feature>
<dbReference type="Proteomes" id="UP000292695">
    <property type="component" value="Unassembled WGS sequence"/>
</dbReference>
<dbReference type="CDD" id="cd17321">
    <property type="entry name" value="MFS_MMR_MDR_like"/>
    <property type="match status" value="1"/>
</dbReference>
<feature type="transmembrane region" description="Helical" evidence="5">
    <location>
        <begin position="26"/>
        <end position="51"/>
    </location>
</feature>
<evidence type="ECO:0000256" key="1">
    <source>
        <dbReference type="ARBA" id="ARBA00004651"/>
    </source>
</evidence>
<dbReference type="EMBL" id="SJKA01000004">
    <property type="protein sequence ID" value="TCC34679.1"/>
    <property type="molecule type" value="Genomic_DNA"/>
</dbReference>
<feature type="transmembrane region" description="Helical" evidence="5">
    <location>
        <begin position="388"/>
        <end position="407"/>
    </location>
</feature>
<keyword evidence="3 5" id="KW-1133">Transmembrane helix</keyword>
<feature type="transmembrane region" description="Helical" evidence="5">
    <location>
        <begin position="289"/>
        <end position="312"/>
    </location>
</feature>
<feature type="transmembrane region" description="Helical" evidence="5">
    <location>
        <begin position="353"/>
        <end position="376"/>
    </location>
</feature>
<protein>
    <submittedName>
        <fullName evidence="7">MFS transporter</fullName>
    </submittedName>
</protein>
<evidence type="ECO:0000313" key="8">
    <source>
        <dbReference type="Proteomes" id="UP000292695"/>
    </source>
</evidence>
<dbReference type="GO" id="GO:0022857">
    <property type="term" value="F:transmembrane transporter activity"/>
    <property type="evidence" value="ECO:0007669"/>
    <property type="project" value="InterPro"/>
</dbReference>
<dbReference type="SUPFAM" id="SSF103473">
    <property type="entry name" value="MFS general substrate transporter"/>
    <property type="match status" value="1"/>
</dbReference>
<evidence type="ECO:0000259" key="6">
    <source>
        <dbReference type="PROSITE" id="PS50850"/>
    </source>
</evidence>
<feature type="transmembrane region" description="Helical" evidence="5">
    <location>
        <begin position="185"/>
        <end position="204"/>
    </location>
</feature>
<dbReference type="Gene3D" id="1.20.1720.10">
    <property type="entry name" value="Multidrug resistance protein D"/>
    <property type="match status" value="1"/>
</dbReference>
<keyword evidence="8" id="KW-1185">Reference proteome</keyword>
<comment type="caution">
    <text evidence="7">The sequence shown here is derived from an EMBL/GenBank/DDBJ whole genome shotgun (WGS) entry which is preliminary data.</text>
</comment>
<keyword evidence="4 5" id="KW-0472">Membrane</keyword>
<dbReference type="GO" id="GO:0005886">
    <property type="term" value="C:plasma membrane"/>
    <property type="evidence" value="ECO:0007669"/>
    <property type="project" value="UniProtKB-SubCell"/>
</dbReference>
<name>A0A4R0IP07_9ACTN</name>
<sequence>MTDQLQAATTPVTARPPAAAVPLKPVALTTLIFGAFLPMLSFFVINVALPAIGSDLRATSGELQLVVGSYGIAVATLLVVGGRLGDTFGRKRLFLIGLIGFTVTSLICAIAPTIGVLLVARVVQGAAGAAVTPQVLATITSLLTGQHRARAMAMYGVAGGAAAAFGQILGGVLVEANVFDLGWRAVFLVNVPVGILGVAAAIRLIPETKAAKAQRVDLVGAALLALTLVMLLLPLTEGRPLGWPLWTWLCLAATIPAVVLLGVHQHRAERSGAAPLIPPTVLRLKAMRIGLLLAVAFFTTFGGFMMFVFALATQGEARMSPLEGGLSLLPMAVGFLITSIYGPRLQVRYGAGLIVRGWIIQGVGYAVLAAVALTLWPDVSPLKLAVPMLIAGFGSGLVMVPLMGVVLSQVPPAQAGLGSGILLTSQQTCLALGAATVGTAYLALAGTSWDQGGALAAVALAITAISLLMTPVTHQLRTSGKGA</sequence>
<dbReference type="OrthoDB" id="7375466at2"/>
<comment type="subcellular location">
    <subcellularLocation>
        <location evidence="1">Cell membrane</location>
        <topology evidence="1">Multi-pass membrane protein</topology>
    </subcellularLocation>
</comment>
<organism evidence="7 8">
    <name type="scientific">Kribbella sindirgiensis</name>
    <dbReference type="NCBI Taxonomy" id="1124744"/>
    <lineage>
        <taxon>Bacteria</taxon>
        <taxon>Bacillati</taxon>
        <taxon>Actinomycetota</taxon>
        <taxon>Actinomycetes</taxon>
        <taxon>Propionibacteriales</taxon>
        <taxon>Kribbellaceae</taxon>
        <taxon>Kribbella</taxon>
    </lineage>
</organism>
<proteinExistence type="predicted"/>
<feature type="transmembrane region" description="Helical" evidence="5">
    <location>
        <begin position="152"/>
        <end position="173"/>
    </location>
</feature>
<evidence type="ECO:0000256" key="5">
    <source>
        <dbReference type="SAM" id="Phobius"/>
    </source>
</evidence>
<dbReference type="PANTHER" id="PTHR42718">
    <property type="entry name" value="MAJOR FACILITATOR SUPERFAMILY MULTIDRUG TRANSPORTER MFSC"/>
    <property type="match status" value="1"/>
</dbReference>
<evidence type="ECO:0000256" key="2">
    <source>
        <dbReference type="ARBA" id="ARBA00022692"/>
    </source>
</evidence>
<dbReference type="InterPro" id="IPR011701">
    <property type="entry name" value="MFS"/>
</dbReference>
<evidence type="ECO:0000313" key="7">
    <source>
        <dbReference type="EMBL" id="TCC34679.1"/>
    </source>
</evidence>
<feature type="transmembrane region" description="Helical" evidence="5">
    <location>
        <begin position="126"/>
        <end position="145"/>
    </location>
</feature>
<dbReference type="PANTHER" id="PTHR42718:SF39">
    <property type="entry name" value="ACTINORHODIN TRANSPORTER-RELATED"/>
    <property type="match status" value="1"/>
</dbReference>
<feature type="transmembrane region" description="Helical" evidence="5">
    <location>
        <begin position="93"/>
        <end position="120"/>
    </location>
</feature>
<reference evidence="7 8" key="1">
    <citation type="submission" date="2019-02" db="EMBL/GenBank/DDBJ databases">
        <title>Kribbella capetownensis sp. nov. and Kribbella speibonae sp. nov., isolated from soil.</title>
        <authorList>
            <person name="Curtis S.M."/>
            <person name="Norton I."/>
            <person name="Everest G.J."/>
            <person name="Meyers P.R."/>
        </authorList>
    </citation>
    <scope>NUCLEOTIDE SEQUENCE [LARGE SCALE GENOMIC DNA]</scope>
    <source>
        <strain evidence="7 8">DSM 27082</strain>
    </source>
</reference>
<dbReference type="PROSITE" id="PS50850">
    <property type="entry name" value="MFS"/>
    <property type="match status" value="1"/>
</dbReference>
<evidence type="ECO:0000256" key="4">
    <source>
        <dbReference type="ARBA" id="ARBA00023136"/>
    </source>
</evidence>
<evidence type="ECO:0000256" key="3">
    <source>
        <dbReference type="ARBA" id="ARBA00022989"/>
    </source>
</evidence>
<keyword evidence="2 5" id="KW-0812">Transmembrane</keyword>
<dbReference type="RefSeq" id="WP_131287225.1">
    <property type="nucleotide sequence ID" value="NZ_SJKA01000004.1"/>
</dbReference>
<dbReference type="AlphaFoldDB" id="A0A4R0IP07"/>
<accession>A0A4R0IP07</accession>